<dbReference type="EMBL" id="CDMZ01001546">
    <property type="protein sequence ID" value="CEM34172.1"/>
    <property type="molecule type" value="Genomic_DNA"/>
</dbReference>
<evidence type="ECO:0000313" key="3">
    <source>
        <dbReference type="EMBL" id="CEM34172.1"/>
    </source>
</evidence>
<feature type="region of interest" description="Disordered" evidence="1">
    <location>
        <begin position="860"/>
        <end position="886"/>
    </location>
</feature>
<dbReference type="GO" id="GO:0044550">
    <property type="term" value="P:secondary metabolite biosynthetic process"/>
    <property type="evidence" value="ECO:0007669"/>
    <property type="project" value="TreeGrafter"/>
</dbReference>
<dbReference type="InterPro" id="IPR045851">
    <property type="entry name" value="AMP-bd_C_sf"/>
</dbReference>
<dbReference type="SUPFAM" id="SSF56801">
    <property type="entry name" value="Acetyl-CoA synthetase-like"/>
    <property type="match status" value="1"/>
</dbReference>
<feature type="region of interest" description="Disordered" evidence="1">
    <location>
        <begin position="705"/>
        <end position="767"/>
    </location>
</feature>
<dbReference type="Gene3D" id="3.30.559.10">
    <property type="entry name" value="Chloramphenicol acetyltransferase-like domain"/>
    <property type="match status" value="1"/>
</dbReference>
<feature type="compositionally biased region" description="Low complexity" evidence="1">
    <location>
        <begin position="321"/>
        <end position="342"/>
    </location>
</feature>
<organism evidence="3">
    <name type="scientific">Chromera velia CCMP2878</name>
    <dbReference type="NCBI Taxonomy" id="1169474"/>
    <lineage>
        <taxon>Eukaryota</taxon>
        <taxon>Sar</taxon>
        <taxon>Alveolata</taxon>
        <taxon>Colpodellida</taxon>
        <taxon>Chromeraceae</taxon>
        <taxon>Chromera</taxon>
    </lineage>
</organism>
<feature type="region of interest" description="Disordered" evidence="1">
    <location>
        <begin position="321"/>
        <end position="346"/>
    </location>
</feature>
<dbReference type="GO" id="GO:0031177">
    <property type="term" value="F:phosphopantetheine binding"/>
    <property type="evidence" value="ECO:0007669"/>
    <property type="project" value="TreeGrafter"/>
</dbReference>
<name>A0A0G4GTS8_9ALVE</name>
<evidence type="ECO:0000259" key="2">
    <source>
        <dbReference type="Pfam" id="PF00501"/>
    </source>
</evidence>
<dbReference type="GO" id="GO:0005737">
    <property type="term" value="C:cytoplasm"/>
    <property type="evidence" value="ECO:0007669"/>
    <property type="project" value="TreeGrafter"/>
</dbReference>
<dbReference type="PANTHER" id="PTHR45527:SF1">
    <property type="entry name" value="FATTY ACID SYNTHASE"/>
    <property type="match status" value="1"/>
</dbReference>
<feature type="compositionally biased region" description="Low complexity" evidence="1">
    <location>
        <begin position="790"/>
        <end position="807"/>
    </location>
</feature>
<dbReference type="VEuPathDB" id="CryptoDB:Cvel_5201"/>
<dbReference type="GO" id="GO:0043041">
    <property type="term" value="P:amino acid activation for nonribosomal peptide biosynthetic process"/>
    <property type="evidence" value="ECO:0007669"/>
    <property type="project" value="TreeGrafter"/>
</dbReference>
<dbReference type="PANTHER" id="PTHR45527">
    <property type="entry name" value="NONRIBOSOMAL PEPTIDE SYNTHETASE"/>
    <property type="match status" value="1"/>
</dbReference>
<feature type="region of interest" description="Disordered" evidence="1">
    <location>
        <begin position="786"/>
        <end position="807"/>
    </location>
</feature>
<dbReference type="Pfam" id="PF00501">
    <property type="entry name" value="AMP-binding"/>
    <property type="match status" value="1"/>
</dbReference>
<protein>
    <recommendedName>
        <fullName evidence="2">AMP-dependent synthetase/ligase domain-containing protein</fullName>
    </recommendedName>
</protein>
<feature type="domain" description="AMP-dependent synthetase/ligase" evidence="2">
    <location>
        <begin position="195"/>
        <end position="563"/>
    </location>
</feature>
<dbReference type="SUPFAM" id="SSF47336">
    <property type="entry name" value="ACP-like"/>
    <property type="match status" value="1"/>
</dbReference>
<reference evidence="3" key="1">
    <citation type="submission" date="2014-11" db="EMBL/GenBank/DDBJ databases">
        <authorList>
            <person name="Otto D Thomas"/>
            <person name="Naeem Raeece"/>
        </authorList>
    </citation>
    <scope>NUCLEOTIDE SEQUENCE</scope>
</reference>
<dbReference type="SUPFAM" id="SSF52777">
    <property type="entry name" value="CoA-dependent acyltransferases"/>
    <property type="match status" value="1"/>
</dbReference>
<dbReference type="Gene3D" id="1.10.1200.10">
    <property type="entry name" value="ACP-like"/>
    <property type="match status" value="1"/>
</dbReference>
<feature type="compositionally biased region" description="Low complexity" evidence="1">
    <location>
        <begin position="860"/>
        <end position="869"/>
    </location>
</feature>
<sequence length="1410" mass="152648">MSTAHVELSAQDSQRLSFSDIVAATVSVLARVSLSGKVAIRVIDSHRNRTTDIETNVSENPSFASVSSDLASRIDTGDGGSRLDCSACVHRGRVKDPVSFTDLPCLSVSRDEDEGTLTVTAVRDNWISAEQFGGCLSSFLRSLSKCGRATPLGHLSLVTDEEEATLLSWAGHPKRMPEKASPPAGESLHETFFMRVRENPDRAVVFPPLRARGEGGSETESEPLTLRLLSTTATRLASKLREFGIGAGDRVGVMVGHEAQLPAVLVGVLASGAACVPVDPSDSDSMKEYLMATAQCRVCVTLDAEGSETCPSFVQPLSVSDLSTPPLSPSSSTQPSQEPLTPLEEPCDVPRDAEALVIFTSGSTGTPNGVSLSHWNLLNTYAGLASQVFGTPSDGREETVLWQANCRWILGISQALQSLLAGKRVSVCPKRISQDSHLLQRQMQVHGVTFVWGIPSMTAAVARAGVRFDRLRKINFGGEAARLEDIQSILEAAGDGTEVVNNWGMSEITFACETPVSLAESPLPAGRPMSNMRLFVLDSFGSLLPPGLKGTLWVSGPCLTRGYVNNETRNQTKFRPSPFAPTEDLDHQTLFCTDDMAAWQVGEGEKEGTLFIHGRADGRVRIRGQFVETAVVEQALSRQSGVSSASVLEVDGALCAVVAVSDKSIAQSYDRGSLFVRTLRGRLMASLPPTSIPTIIRLTASLPKTSTGKLDRKSTRSLLSDSTESIHSKGLSPQPSRASPPVSNRGAAFTSPQPPSRTLTEPVEGGGDVQEFAGVQREIATAVAAVLKGPSRPSDESASSSSAPSDISPTADIFSLGFHSLLVMPLVQRLAPLGLRVSDVFETPSVKGMTQTLMARRGGSSLLSGSVHDGSGGTATPSGEGVASTEGASVGCGGGVFGLGSVENGQVAEAEGGRGRARILTVSAECSDQMQKEKEGTEPLVFRWNVAANYTAAKEMHKYVPPFLLNPATPWFLRNFTYIVISASVKFLSDEAVDVEALEKAVGRVMDEHPILESRLLWRDGKQRIPAWRHLLVHRPDKGVMGTLEARRARRAPLTISHGDITPDEIEKRLKYSISAITGDTILCRFHFDTHRRTLFFAAPHLLLDAPTLALLGRAVVYAYRDSQQSGDEGGGRRLASLHEDVLVSEVAEWERRVCPPKKWGKPLRTVAGRQPPSLRPDAAGCCAIPIPFRAVSRRVRVEIGPLPPQIAIPEGMNFREILLAVWLRTISDMTECDEETVEEVIDPRLSPWIDPKFRSVWGGLATLAQYRLRQNTDLSIVESGRLIRRQIETQMASLPVWQKSFGFPVGRLERSRGWLFNFIETPDLSADNAEFSLSLPPSNGGIRFRERSIEVISVTRCGASQPDSLFVCFDSTLYKRGTIDRIGKKILETLGELGEETERKRKGKETEKR</sequence>
<dbReference type="Gene3D" id="3.40.50.12780">
    <property type="entry name" value="N-terminal domain of ligase-like"/>
    <property type="match status" value="1"/>
</dbReference>
<accession>A0A0G4GTS8</accession>
<dbReference type="InterPro" id="IPR000873">
    <property type="entry name" value="AMP-dep_synth/lig_dom"/>
</dbReference>
<dbReference type="InterPro" id="IPR036736">
    <property type="entry name" value="ACP-like_sf"/>
</dbReference>
<proteinExistence type="predicted"/>
<dbReference type="InterPro" id="IPR042099">
    <property type="entry name" value="ANL_N_sf"/>
</dbReference>
<dbReference type="Gene3D" id="3.30.300.30">
    <property type="match status" value="1"/>
</dbReference>
<feature type="compositionally biased region" description="Polar residues" evidence="1">
    <location>
        <begin position="716"/>
        <end position="737"/>
    </location>
</feature>
<gene>
    <name evidence="3" type="ORF">Cvel_5201</name>
</gene>
<evidence type="ECO:0000256" key="1">
    <source>
        <dbReference type="SAM" id="MobiDB-lite"/>
    </source>
</evidence>
<dbReference type="InterPro" id="IPR023213">
    <property type="entry name" value="CAT-like_dom_sf"/>
</dbReference>